<dbReference type="Gene3D" id="3.20.20.80">
    <property type="entry name" value="Glycosidases"/>
    <property type="match status" value="1"/>
</dbReference>
<dbReference type="eggNOG" id="COG1649">
    <property type="taxonomic scope" value="Bacteria"/>
</dbReference>
<protein>
    <recommendedName>
        <fullName evidence="1">Poly-beta-1,6-N-acetyl-D-glucosamine N-deacetylase PgaB C-terminal domain-containing protein</fullName>
    </recommendedName>
</protein>
<dbReference type="PANTHER" id="PTHR43405">
    <property type="entry name" value="GLYCOSYL HYDROLASE DIGH"/>
    <property type="match status" value="1"/>
</dbReference>
<dbReference type="Pfam" id="PF14883">
    <property type="entry name" value="GHL13"/>
    <property type="match status" value="1"/>
</dbReference>
<dbReference type="AlphaFoldDB" id="F8E7J5"/>
<name>F8E7J5_FLESM</name>
<evidence type="ECO:0000313" key="2">
    <source>
        <dbReference type="EMBL" id="AEI14982.1"/>
    </source>
</evidence>
<dbReference type="Proteomes" id="UP000006621">
    <property type="component" value="Chromosome"/>
</dbReference>
<dbReference type="HOGENOM" id="CLU_721053_0_0_0"/>
<dbReference type="PANTHER" id="PTHR43405:SF1">
    <property type="entry name" value="GLYCOSYL HYDROLASE DIGH"/>
    <property type="match status" value="1"/>
</dbReference>
<keyword evidence="3" id="KW-1185">Reference proteome</keyword>
<dbReference type="InterPro" id="IPR032772">
    <property type="entry name" value="PGA_deacetylase_PgaB_C"/>
</dbReference>
<dbReference type="OrthoDB" id="503979at2"/>
<dbReference type="InterPro" id="IPR052177">
    <property type="entry name" value="Divisome_Glycosyl_Hydrolase"/>
</dbReference>
<proteinExistence type="predicted"/>
<feature type="domain" description="Poly-beta-1,6-N-acetyl-D-glucosamine N-deacetylase PgaB C-terminal" evidence="1">
    <location>
        <begin position="42"/>
        <end position="292"/>
    </location>
</feature>
<evidence type="ECO:0000259" key="1">
    <source>
        <dbReference type="Pfam" id="PF14883"/>
    </source>
</evidence>
<dbReference type="KEGG" id="fsi:Flexsi_1331"/>
<gene>
    <name evidence="2" type="ordered locus">Flexsi_1331</name>
</gene>
<reference evidence="2 3" key="1">
    <citation type="journal article" date="2011" name="Stand. Genomic Sci.">
        <title>Genome sequence of the moderately thermophilic halophile Flexistipes sinusarabici strain (MAS10).</title>
        <authorList>
            <person name="Lapidus A."/>
            <person name="Chertkov O."/>
            <person name="Nolan M."/>
            <person name="Lucas S."/>
            <person name="Hammon N."/>
            <person name="Deshpande S."/>
            <person name="Cheng J.F."/>
            <person name="Tapia R."/>
            <person name="Han C."/>
            <person name="Goodwin L."/>
            <person name="Pitluck S."/>
            <person name="Liolios K."/>
            <person name="Pagani I."/>
            <person name="Ivanova N."/>
            <person name="Huntemann M."/>
            <person name="Mavromatis K."/>
            <person name="Mikhailova N."/>
            <person name="Pati A."/>
            <person name="Chen A."/>
            <person name="Palaniappan K."/>
            <person name="Land M."/>
            <person name="Hauser L."/>
            <person name="Brambilla E.M."/>
            <person name="Rohde M."/>
            <person name="Abt B."/>
            <person name="Spring S."/>
            <person name="Goker M."/>
            <person name="Bristow J."/>
            <person name="Eisen J.A."/>
            <person name="Markowitz V."/>
            <person name="Hugenholtz P."/>
            <person name="Kyrpides N.C."/>
            <person name="Klenk H.P."/>
            <person name="Woyke T."/>
        </authorList>
    </citation>
    <scope>NUCLEOTIDE SEQUENCE [LARGE SCALE GENOMIC DNA]</scope>
    <source>
        <strain evidence="3">DSM 4947 / MAS 10</strain>
    </source>
</reference>
<accession>F8E7J5</accession>
<sequence length="378" mass="44429">MRIIFLFILLFSVIFSSSGFSLTLVENSYRQIKAVQIFNLDSQYENNLSEYFRKLKNSGINTVFFRVFQNYGDRFHLGVQSYCQSGVYFKSQNACVISDLLSKVVKYAGMYDLKVYAWMSTRSLSFLKNKYHLEVAFKDGDFVEGYGVSIFNPDVRREITKLFKDLAYYDIDGILIQDDFILRYNEGFSKAARHRFFVDTGHYPDPAKLFKDNRKNSFYNSWSEWKMRQLSAFLSELRFAVKLINPGIKFAVNIYYETPSQPGNGLSWYSQSIDRYKNLGFSYYAYMAYHEQISRETGGSFYDTMEYINKSINSFLKYGLDEKQIIVKIQVRSFYNGRVKLPEKEINILCDLIDNYGKLSYALVPFERISDIPKFCFY</sequence>
<dbReference type="EMBL" id="CP002858">
    <property type="protein sequence ID" value="AEI14982.1"/>
    <property type="molecule type" value="Genomic_DNA"/>
</dbReference>
<evidence type="ECO:0000313" key="3">
    <source>
        <dbReference type="Proteomes" id="UP000006621"/>
    </source>
</evidence>
<organism evidence="2 3">
    <name type="scientific">Flexistipes sinusarabici (strain ATCC 49648 / DSM 4947 / MAS 10)</name>
    <dbReference type="NCBI Taxonomy" id="717231"/>
    <lineage>
        <taxon>Bacteria</taxon>
        <taxon>Pseudomonadati</taxon>
        <taxon>Deferribacterota</taxon>
        <taxon>Deferribacteres</taxon>
        <taxon>Deferribacterales</taxon>
        <taxon>Flexistipitaceae</taxon>
        <taxon>Flexistipes</taxon>
    </lineage>
</organism>
<dbReference type="STRING" id="717231.Flexsi_1331"/>
<reference evidence="3" key="2">
    <citation type="submission" date="2011-06" db="EMBL/GenBank/DDBJ databases">
        <title>The complete genome of Flexistipes sinusarabici DSM 4947.</title>
        <authorList>
            <person name="Lucas S."/>
            <person name="Han J."/>
            <person name="Lapidus A."/>
            <person name="Bruce D."/>
            <person name="Goodwin L."/>
            <person name="Pitluck S."/>
            <person name="Peters L."/>
            <person name="Kyrpides N."/>
            <person name="Mavromatis K."/>
            <person name="Ivanova N."/>
            <person name="Mikhailova N."/>
            <person name="Chertkov O."/>
            <person name="Detter J.C."/>
            <person name="Tapia R."/>
            <person name="Han C."/>
            <person name="Land M."/>
            <person name="Hauser L."/>
            <person name="Markowitz V."/>
            <person name="Cheng J.-F."/>
            <person name="Hugenholtz P."/>
            <person name="Woyke T."/>
            <person name="Wu D."/>
            <person name="Spring S."/>
            <person name="Schroeder M."/>
            <person name="Brambilla E."/>
            <person name="Klenk H.-P."/>
            <person name="Eisen J.A."/>
        </authorList>
    </citation>
    <scope>NUCLEOTIDE SEQUENCE [LARGE SCALE GENOMIC DNA]</scope>
    <source>
        <strain evidence="3">DSM 4947 / MAS 10</strain>
    </source>
</reference>